<dbReference type="SUPFAM" id="SSF52540">
    <property type="entry name" value="P-loop containing nucleoside triphosphate hydrolases"/>
    <property type="match status" value="2"/>
</dbReference>
<evidence type="ECO:0000256" key="1">
    <source>
        <dbReference type="ARBA" id="ARBA00022801"/>
    </source>
</evidence>
<dbReference type="InterPro" id="IPR001650">
    <property type="entry name" value="Helicase_C-like"/>
</dbReference>
<reference evidence="3 4" key="1">
    <citation type="journal article" date="2016" name="Nat. Commun.">
        <title>Thousands of microbial genomes shed light on interconnected biogeochemical processes in an aquifer system.</title>
        <authorList>
            <person name="Anantharaman K."/>
            <person name="Brown C.T."/>
            <person name="Hug L.A."/>
            <person name="Sharon I."/>
            <person name="Castelle C.J."/>
            <person name="Probst A.J."/>
            <person name="Thomas B.C."/>
            <person name="Singh A."/>
            <person name="Wilkins M.J."/>
            <person name="Karaoz U."/>
            <person name="Brodie E.L."/>
            <person name="Williams K.H."/>
            <person name="Hubbard S.S."/>
            <person name="Banfield J.F."/>
        </authorList>
    </citation>
    <scope>NUCLEOTIDE SEQUENCE [LARGE SCALE GENOMIC DNA]</scope>
</reference>
<dbReference type="PROSITE" id="PS51192">
    <property type="entry name" value="HELICASE_ATP_BIND_1"/>
    <property type="match status" value="1"/>
</dbReference>
<organism evidence="3 4">
    <name type="scientific">Candidatus Raymondbacteria bacterium RIFOXYD12_FULL_49_13</name>
    <dbReference type="NCBI Taxonomy" id="1817890"/>
    <lineage>
        <taxon>Bacteria</taxon>
        <taxon>Raymondiibacteriota</taxon>
    </lineage>
</organism>
<dbReference type="InterPro" id="IPR000330">
    <property type="entry name" value="SNF2_N"/>
</dbReference>
<dbReference type="Gene3D" id="3.40.50.300">
    <property type="entry name" value="P-loop containing nucleotide triphosphate hydrolases"/>
    <property type="match status" value="1"/>
</dbReference>
<keyword evidence="1" id="KW-0378">Hydrolase</keyword>
<evidence type="ECO:0000313" key="4">
    <source>
        <dbReference type="Proteomes" id="UP000179243"/>
    </source>
</evidence>
<evidence type="ECO:0000259" key="2">
    <source>
        <dbReference type="PROSITE" id="PS51192"/>
    </source>
</evidence>
<dbReference type="Pfam" id="PF00176">
    <property type="entry name" value="SNF2-rel_dom"/>
    <property type="match status" value="1"/>
</dbReference>
<dbReference type="EMBL" id="MFYX01000107">
    <property type="protein sequence ID" value="OGK02483.1"/>
    <property type="molecule type" value="Genomic_DNA"/>
</dbReference>
<dbReference type="CDD" id="cd17919">
    <property type="entry name" value="DEXHc_Snf"/>
    <property type="match status" value="1"/>
</dbReference>
<dbReference type="GO" id="GO:0016787">
    <property type="term" value="F:hydrolase activity"/>
    <property type="evidence" value="ECO:0007669"/>
    <property type="project" value="UniProtKB-KW"/>
</dbReference>
<name>A0A1F7F7B4_UNCRA</name>
<comment type="caution">
    <text evidence="3">The sequence shown here is derived from an EMBL/GenBank/DDBJ whole genome shotgun (WGS) entry which is preliminary data.</text>
</comment>
<dbReference type="Proteomes" id="UP000179243">
    <property type="component" value="Unassembled WGS sequence"/>
</dbReference>
<dbReference type="InterPro" id="IPR038718">
    <property type="entry name" value="SNF2-like_sf"/>
</dbReference>
<dbReference type="SMART" id="SM00487">
    <property type="entry name" value="DEXDc"/>
    <property type="match status" value="1"/>
</dbReference>
<dbReference type="InterPro" id="IPR049730">
    <property type="entry name" value="SNF2/RAD54-like_C"/>
</dbReference>
<dbReference type="Pfam" id="PF00271">
    <property type="entry name" value="Helicase_C"/>
    <property type="match status" value="1"/>
</dbReference>
<sequence length="393" mass="44285">MAELLGRECGVTRTLIVCPASVKAQWRSEIARFTGREARIVTGGAKDRFGQYADPPFYTICNYEQILRDLQAIELTRWDLIILDEGQRIKNWAAKTARTIKALHSTYALVLSGTPLENRLEELYSVVEFIDDRRLGPDFRFQHNHVIASPGGRVVGYRNLDTLRNVLKPVLLRRTRAQVMKQLPQRTTDIVRVTPTEEQLDIHGTNIRIVQQIVRKAYLTEMDLLRMQKALLICRMSADSTFLVNKEAPGYSSKLERLGELLPRLATEKDRKTLLFSEWTTMLDLIEKAILKPGGIKYVRLDGSVPQKKRQAIVHAFMSDPACSFFITTNAGATAPDPAIVEQMRIRLGSCAEKDENGELSLKFRLPDASALDSLAQVMAAFIVPSPTAKETC</sequence>
<accession>A0A1F7F7B4</accession>
<dbReference type="PANTHER" id="PTHR45629:SF7">
    <property type="entry name" value="DNA EXCISION REPAIR PROTEIN ERCC-6-RELATED"/>
    <property type="match status" value="1"/>
</dbReference>
<dbReference type="CDD" id="cd18793">
    <property type="entry name" value="SF2_C_SNF"/>
    <property type="match status" value="1"/>
</dbReference>
<dbReference type="InterPro" id="IPR050496">
    <property type="entry name" value="SNF2_RAD54_helicase_repair"/>
</dbReference>
<dbReference type="PANTHER" id="PTHR45629">
    <property type="entry name" value="SNF2/RAD54 FAMILY MEMBER"/>
    <property type="match status" value="1"/>
</dbReference>
<dbReference type="Gene3D" id="3.40.50.10810">
    <property type="entry name" value="Tandem AAA-ATPase domain"/>
    <property type="match status" value="1"/>
</dbReference>
<dbReference type="InterPro" id="IPR027417">
    <property type="entry name" value="P-loop_NTPase"/>
</dbReference>
<feature type="domain" description="Helicase ATP-binding" evidence="2">
    <location>
        <begin position="1"/>
        <end position="133"/>
    </location>
</feature>
<protein>
    <recommendedName>
        <fullName evidence="2">Helicase ATP-binding domain-containing protein</fullName>
    </recommendedName>
</protein>
<evidence type="ECO:0000313" key="3">
    <source>
        <dbReference type="EMBL" id="OGK02483.1"/>
    </source>
</evidence>
<dbReference type="AlphaFoldDB" id="A0A1F7F7B4"/>
<gene>
    <name evidence="3" type="ORF">A2519_12140</name>
</gene>
<dbReference type="GO" id="GO:0005524">
    <property type="term" value="F:ATP binding"/>
    <property type="evidence" value="ECO:0007669"/>
    <property type="project" value="InterPro"/>
</dbReference>
<dbReference type="InterPro" id="IPR014001">
    <property type="entry name" value="Helicase_ATP-bd"/>
</dbReference>
<proteinExistence type="predicted"/>